<keyword evidence="2" id="KW-0472">Membrane</keyword>
<feature type="region of interest" description="Disordered" evidence="1">
    <location>
        <begin position="157"/>
        <end position="183"/>
    </location>
</feature>
<evidence type="ECO:0000313" key="4">
    <source>
        <dbReference type="EMBL" id="AIR05834.1"/>
    </source>
</evidence>
<dbReference type="GO" id="GO:0005548">
    <property type="term" value="F:phospholipid transporter activity"/>
    <property type="evidence" value="ECO:0007669"/>
    <property type="project" value="TreeGrafter"/>
</dbReference>
<dbReference type="PANTHER" id="PTHR33371:SF4">
    <property type="entry name" value="INTERMEMBRANE PHOSPHOLIPID TRANSPORT SYSTEM BINDING PROTEIN MLAD"/>
    <property type="match status" value="1"/>
</dbReference>
<feature type="compositionally biased region" description="Basic and acidic residues" evidence="1">
    <location>
        <begin position="161"/>
        <end position="171"/>
    </location>
</feature>
<feature type="domain" description="Mce/MlaD" evidence="3">
    <location>
        <begin position="38"/>
        <end position="115"/>
    </location>
</feature>
<dbReference type="AlphaFoldDB" id="A0A089Q5Z6"/>
<dbReference type="InterPro" id="IPR030970">
    <property type="entry name" value="ABC_MlaD"/>
</dbReference>
<evidence type="ECO:0000256" key="2">
    <source>
        <dbReference type="SAM" id="Phobius"/>
    </source>
</evidence>
<feature type="transmembrane region" description="Helical" evidence="2">
    <location>
        <begin position="6"/>
        <end position="26"/>
    </location>
</feature>
<organism evidence="4 5">
    <name type="scientific">Cedecea neteri</name>
    <dbReference type="NCBI Taxonomy" id="158822"/>
    <lineage>
        <taxon>Bacteria</taxon>
        <taxon>Pseudomonadati</taxon>
        <taxon>Pseudomonadota</taxon>
        <taxon>Gammaproteobacteria</taxon>
        <taxon>Enterobacterales</taxon>
        <taxon>Enterobacteriaceae</taxon>
        <taxon>Cedecea</taxon>
    </lineage>
</organism>
<dbReference type="PANTHER" id="PTHR33371">
    <property type="entry name" value="INTERMEMBRANE PHOSPHOLIPID TRANSPORT SYSTEM BINDING PROTEIN MLAD-RELATED"/>
    <property type="match status" value="1"/>
</dbReference>
<dbReference type="Proteomes" id="UP000029481">
    <property type="component" value="Chromosome"/>
</dbReference>
<dbReference type="KEGG" id="cnt:JT31_14775"/>
<evidence type="ECO:0000256" key="1">
    <source>
        <dbReference type="SAM" id="MobiDB-lite"/>
    </source>
</evidence>
<dbReference type="OrthoDB" id="9788420at2"/>
<reference evidence="4 5" key="1">
    <citation type="submission" date="2014-09" db="EMBL/GenBank/DDBJ databases">
        <title>Cedecea neteri SSMD04 Genome Sequencing.</title>
        <authorList>
            <person name="Tan J.-Y."/>
        </authorList>
    </citation>
    <scope>NUCLEOTIDE SEQUENCE [LARGE SCALE GENOMIC DNA]</scope>
    <source>
        <strain evidence="4 5">SSMD04</strain>
    </source>
</reference>
<dbReference type="InterPro" id="IPR003399">
    <property type="entry name" value="Mce/MlaD"/>
</dbReference>
<dbReference type="EMBL" id="CP009451">
    <property type="protein sequence ID" value="AIR05834.1"/>
    <property type="molecule type" value="Genomic_DNA"/>
</dbReference>
<dbReference type="NCBIfam" id="TIGR04430">
    <property type="entry name" value="OM_asym_MlaD"/>
    <property type="match status" value="1"/>
</dbReference>
<dbReference type="GO" id="GO:0005543">
    <property type="term" value="F:phospholipid binding"/>
    <property type="evidence" value="ECO:0007669"/>
    <property type="project" value="TreeGrafter"/>
</dbReference>
<evidence type="ECO:0000259" key="3">
    <source>
        <dbReference type="Pfam" id="PF02470"/>
    </source>
</evidence>
<dbReference type="InterPro" id="IPR052336">
    <property type="entry name" value="MlaD_Phospholipid_Transporter"/>
</dbReference>
<keyword evidence="2" id="KW-1133">Transmembrane helix</keyword>
<name>A0A089Q5Z6_9ENTR</name>
<keyword evidence="2" id="KW-0812">Transmembrane</keyword>
<proteinExistence type="predicted"/>
<accession>A0A089Q5Z6</accession>
<protein>
    <submittedName>
        <fullName evidence="4">Phospholipid ABC transporter substrate-binding protein</fullName>
    </submittedName>
</protein>
<dbReference type="RefSeq" id="WP_038478456.1">
    <property type="nucleotide sequence ID" value="NZ_CP009451.1"/>
</dbReference>
<evidence type="ECO:0000313" key="5">
    <source>
        <dbReference type="Proteomes" id="UP000029481"/>
    </source>
</evidence>
<gene>
    <name evidence="4" type="ORF">JT31_14775</name>
</gene>
<sequence length="183" mass="19645">MQTKKFEVWVGAFLLVALVAIVFLCLKVANVTSLRSEPTYRVYATFDNIGGLKMSSPVRLGGVVIGRVDGIALDPKTYLPRVTLDIEQRYNQIPDTSSLAIRTSGLLGEQYIALNLGFDDPELGSSMLKDGSTIQDTKSALVLEDLIGQFLYKSGNGDNKNSGDAEAHPAGHTDAAPQPGTTN</sequence>
<keyword evidence="5" id="KW-1185">Reference proteome</keyword>
<dbReference type="Pfam" id="PF02470">
    <property type="entry name" value="MlaD"/>
    <property type="match status" value="1"/>
</dbReference>